<gene>
    <name evidence="2" type="ORF">MAM1_0002c00201</name>
</gene>
<sequence>MVQDNNNNENTTITHSDTEITVIGGQAMSEQGQEHQEKTQVPEPVYMHKSSDFMYNKSAATISTRQLGCMSNYSLEMHPRIITKDASYSFIWIDDQYKNVETSDTAAAAAAASAKRYFFHTRGFCNLFTILFIIAIILFLFIYPFATFFFK</sequence>
<proteinExistence type="predicted"/>
<dbReference type="EMBL" id="DF836291">
    <property type="protein sequence ID" value="GAN00777.1"/>
    <property type="molecule type" value="Genomic_DNA"/>
</dbReference>
<protein>
    <submittedName>
        <fullName evidence="2">Uncharacterized protein</fullName>
    </submittedName>
</protein>
<evidence type="ECO:0000256" key="1">
    <source>
        <dbReference type="SAM" id="Phobius"/>
    </source>
</evidence>
<reference evidence="2" key="1">
    <citation type="submission" date="2014-09" db="EMBL/GenBank/DDBJ databases">
        <title>Draft genome sequence of an oleaginous Mucoromycotina fungus Mucor ambiguus NBRC6742.</title>
        <authorList>
            <person name="Takeda I."/>
            <person name="Yamane N."/>
            <person name="Morita T."/>
            <person name="Tamano K."/>
            <person name="Machida M."/>
            <person name="Baker S."/>
            <person name="Koike H."/>
        </authorList>
    </citation>
    <scope>NUCLEOTIDE SEQUENCE</scope>
    <source>
        <strain evidence="2">NBRC 6742</strain>
    </source>
</reference>
<feature type="transmembrane region" description="Helical" evidence="1">
    <location>
        <begin position="124"/>
        <end position="146"/>
    </location>
</feature>
<evidence type="ECO:0000313" key="2">
    <source>
        <dbReference type="EMBL" id="GAN00777.1"/>
    </source>
</evidence>
<organism evidence="2">
    <name type="scientific">Mucor ambiguus</name>
    <dbReference type="NCBI Taxonomy" id="91626"/>
    <lineage>
        <taxon>Eukaryota</taxon>
        <taxon>Fungi</taxon>
        <taxon>Fungi incertae sedis</taxon>
        <taxon>Mucoromycota</taxon>
        <taxon>Mucoromycotina</taxon>
        <taxon>Mucoromycetes</taxon>
        <taxon>Mucorales</taxon>
        <taxon>Mucorineae</taxon>
        <taxon>Mucoraceae</taxon>
        <taxon>Mucor</taxon>
    </lineage>
</organism>
<keyword evidence="1" id="KW-0472">Membrane</keyword>
<evidence type="ECO:0000313" key="3">
    <source>
        <dbReference type="Proteomes" id="UP000053815"/>
    </source>
</evidence>
<keyword evidence="3" id="KW-1185">Reference proteome</keyword>
<dbReference type="Proteomes" id="UP000053815">
    <property type="component" value="Unassembled WGS sequence"/>
</dbReference>
<accession>A0A0C9MD15</accession>
<dbReference type="OrthoDB" id="2267026at2759"/>
<dbReference type="AlphaFoldDB" id="A0A0C9MD15"/>
<keyword evidence="1" id="KW-1133">Transmembrane helix</keyword>
<name>A0A0C9MD15_9FUNG</name>
<keyword evidence="1" id="KW-0812">Transmembrane</keyword>